<evidence type="ECO:0008006" key="8">
    <source>
        <dbReference type="Google" id="ProtNLM"/>
    </source>
</evidence>
<name>A0A9X1M9W2_9MICC</name>
<dbReference type="Gene3D" id="2.60.40.1240">
    <property type="match status" value="1"/>
</dbReference>
<keyword evidence="1 3" id="KW-0732">Signal</keyword>
<accession>A0A9X1M9W2</accession>
<protein>
    <recommendedName>
        <fullName evidence="8">Lipoprotein</fullName>
    </recommendedName>
</protein>
<keyword evidence="6" id="KW-1185">Reference proteome</keyword>
<dbReference type="Proteomes" id="UP001155145">
    <property type="component" value="Unassembled WGS sequence"/>
</dbReference>
<dbReference type="EMBL" id="CP094984">
    <property type="protein sequence ID" value="UON92562.1"/>
    <property type="molecule type" value="Genomic_DNA"/>
</dbReference>
<feature type="chain" id="PRO_5040821429" description="Lipoprotein" evidence="3">
    <location>
        <begin position="31"/>
        <end position="213"/>
    </location>
</feature>
<feature type="compositionally biased region" description="Low complexity" evidence="2">
    <location>
        <begin position="37"/>
        <end position="56"/>
    </location>
</feature>
<feature type="region of interest" description="Disordered" evidence="2">
    <location>
        <begin position="33"/>
        <end position="63"/>
    </location>
</feature>
<dbReference type="EMBL" id="JAJFZT010000007">
    <property type="protein sequence ID" value="MCC3273465.1"/>
    <property type="molecule type" value="Genomic_DNA"/>
</dbReference>
<organism evidence="4 7">
    <name type="scientific">Arthrobacter zhangbolii</name>
    <dbReference type="NCBI Taxonomy" id="2886936"/>
    <lineage>
        <taxon>Bacteria</taxon>
        <taxon>Bacillati</taxon>
        <taxon>Actinomycetota</taxon>
        <taxon>Actinomycetes</taxon>
        <taxon>Micrococcales</taxon>
        <taxon>Micrococcaceae</taxon>
        <taxon>Arthrobacter</taxon>
    </lineage>
</organism>
<evidence type="ECO:0000256" key="3">
    <source>
        <dbReference type="SAM" id="SignalP"/>
    </source>
</evidence>
<dbReference type="RefSeq" id="WP_227906035.1">
    <property type="nucleotide sequence ID" value="NZ_CP094984.1"/>
</dbReference>
<feature type="signal peptide" evidence="3">
    <location>
        <begin position="1"/>
        <end position="30"/>
    </location>
</feature>
<reference evidence="4" key="1">
    <citation type="submission" date="2021-10" db="EMBL/GenBank/DDBJ databases">
        <title>Novel species in genus Arthrobacter.</title>
        <authorList>
            <person name="Liu Y."/>
        </authorList>
    </citation>
    <scope>NUCLEOTIDE SEQUENCE</scope>
    <source>
        <strain evidence="4">Zg-Y462</strain>
        <strain evidence="6">zg-Y462</strain>
    </source>
</reference>
<gene>
    <name evidence="4" type="ORF">LJ755_12065</name>
    <name evidence="5" type="ORF">MUK71_02640</name>
</gene>
<dbReference type="Proteomes" id="UP000829758">
    <property type="component" value="Chromosome"/>
</dbReference>
<evidence type="ECO:0000256" key="2">
    <source>
        <dbReference type="SAM" id="MobiDB-lite"/>
    </source>
</evidence>
<evidence type="ECO:0000313" key="6">
    <source>
        <dbReference type="Proteomes" id="UP000829758"/>
    </source>
</evidence>
<proteinExistence type="predicted"/>
<evidence type="ECO:0000313" key="4">
    <source>
        <dbReference type="EMBL" id="MCC3273465.1"/>
    </source>
</evidence>
<sequence length="213" mass="22448">MKLTSQHPVRRRSAGAAIALSALLAVTACGGDEAEAPAEPAPVAAETATTPAAEWPAGDEKGTLANPYALGEEMVDGDFTLTVNSVNLDGNEQFKAMDSFLGKVEPDPGNTWVFINATWGYTGDEPADNVGTDFSIVNENWDGGFMTDDEYGTTFNSVSALKEGETKAQPVEKGFTVTADAVLQMPIEHANTSSMVKVNFNHGGANDFLVALK</sequence>
<evidence type="ECO:0000313" key="7">
    <source>
        <dbReference type="Proteomes" id="UP001155145"/>
    </source>
</evidence>
<dbReference type="InterPro" id="IPR029050">
    <property type="entry name" value="Immunoprotect_excell_Ig-like"/>
</dbReference>
<evidence type="ECO:0000256" key="1">
    <source>
        <dbReference type="ARBA" id="ARBA00022729"/>
    </source>
</evidence>
<dbReference type="PROSITE" id="PS51257">
    <property type="entry name" value="PROKAR_LIPOPROTEIN"/>
    <property type="match status" value="1"/>
</dbReference>
<evidence type="ECO:0000313" key="5">
    <source>
        <dbReference type="EMBL" id="UON92562.1"/>
    </source>
</evidence>
<dbReference type="AlphaFoldDB" id="A0A9X1M9W2"/>